<evidence type="ECO:0000256" key="1">
    <source>
        <dbReference type="SAM" id="MobiDB-lite"/>
    </source>
</evidence>
<sequence>MADLQLWLDEIDVRETTMGRKNWKFCVAGEEENISDELVVRIQGMMTKNNLVPRNVQSCSPAKAQFLSQSIEICGGSSLTFGVSISKLDSVHDRFEQQLAGVDVIPMADSRDPMSDTFAASNRIFTLTSDVPNKQDNTFQDGVDSTGLLHKLTRSDYIHAPENVVQYFRKKSASGTGMAYYVLFFPGGFKVGDIVEVHVSFVVVAITLSKVKVTTHLQAVTLISSKWSNNTTMARAAAAVKRIGRPAIRKRVGYSMEDKNEARKHKKRRYEPPDANGDLRNMQE</sequence>
<dbReference type="EMBL" id="JARJCM010000024">
    <property type="protein sequence ID" value="KAJ7040020.1"/>
    <property type="molecule type" value="Genomic_DNA"/>
</dbReference>
<protein>
    <submittedName>
        <fullName evidence="2">Uncharacterized protein</fullName>
    </submittedName>
</protein>
<name>A0AAD6T6H5_9AGAR</name>
<feature type="region of interest" description="Disordered" evidence="1">
    <location>
        <begin position="254"/>
        <end position="284"/>
    </location>
</feature>
<organism evidence="2 3">
    <name type="scientific">Mycena alexandri</name>
    <dbReference type="NCBI Taxonomy" id="1745969"/>
    <lineage>
        <taxon>Eukaryota</taxon>
        <taxon>Fungi</taxon>
        <taxon>Dikarya</taxon>
        <taxon>Basidiomycota</taxon>
        <taxon>Agaricomycotina</taxon>
        <taxon>Agaricomycetes</taxon>
        <taxon>Agaricomycetidae</taxon>
        <taxon>Agaricales</taxon>
        <taxon>Marasmiineae</taxon>
        <taxon>Mycenaceae</taxon>
        <taxon>Mycena</taxon>
    </lineage>
</organism>
<gene>
    <name evidence="2" type="ORF">C8F04DRAFT_1254475</name>
</gene>
<evidence type="ECO:0000313" key="2">
    <source>
        <dbReference type="EMBL" id="KAJ7040020.1"/>
    </source>
</evidence>
<evidence type="ECO:0000313" key="3">
    <source>
        <dbReference type="Proteomes" id="UP001218188"/>
    </source>
</evidence>
<reference evidence="2" key="1">
    <citation type="submission" date="2023-03" db="EMBL/GenBank/DDBJ databases">
        <title>Massive genome expansion in bonnet fungi (Mycena s.s.) driven by repeated elements and novel gene families across ecological guilds.</title>
        <authorList>
            <consortium name="Lawrence Berkeley National Laboratory"/>
            <person name="Harder C.B."/>
            <person name="Miyauchi S."/>
            <person name="Viragh M."/>
            <person name="Kuo A."/>
            <person name="Thoen E."/>
            <person name="Andreopoulos B."/>
            <person name="Lu D."/>
            <person name="Skrede I."/>
            <person name="Drula E."/>
            <person name="Henrissat B."/>
            <person name="Morin E."/>
            <person name="Kohler A."/>
            <person name="Barry K."/>
            <person name="LaButti K."/>
            <person name="Morin E."/>
            <person name="Salamov A."/>
            <person name="Lipzen A."/>
            <person name="Mereny Z."/>
            <person name="Hegedus B."/>
            <person name="Baldrian P."/>
            <person name="Stursova M."/>
            <person name="Weitz H."/>
            <person name="Taylor A."/>
            <person name="Grigoriev I.V."/>
            <person name="Nagy L.G."/>
            <person name="Martin F."/>
            <person name="Kauserud H."/>
        </authorList>
    </citation>
    <scope>NUCLEOTIDE SEQUENCE</scope>
    <source>
        <strain evidence="2">CBHHK200</strain>
    </source>
</reference>
<keyword evidence="3" id="KW-1185">Reference proteome</keyword>
<dbReference type="Proteomes" id="UP001218188">
    <property type="component" value="Unassembled WGS sequence"/>
</dbReference>
<dbReference type="AlphaFoldDB" id="A0AAD6T6H5"/>
<proteinExistence type="predicted"/>
<comment type="caution">
    <text evidence="2">The sequence shown here is derived from an EMBL/GenBank/DDBJ whole genome shotgun (WGS) entry which is preliminary data.</text>
</comment>
<accession>A0AAD6T6H5</accession>